<sequence length="59" mass="6757">MKTKPVPAMFVVWALTKPGPKWRQVSEPMDRAELVLVIRDQWKLGRMARIERAPVAEAA</sequence>
<proteinExistence type="predicted"/>
<organism evidence="1 2">
    <name type="scientific">Bradyrhizobium hipponense</name>
    <dbReference type="NCBI Taxonomy" id="2605638"/>
    <lineage>
        <taxon>Bacteria</taxon>
        <taxon>Pseudomonadati</taxon>
        <taxon>Pseudomonadota</taxon>
        <taxon>Alphaproteobacteria</taxon>
        <taxon>Hyphomicrobiales</taxon>
        <taxon>Nitrobacteraceae</taxon>
        <taxon>Bradyrhizobium</taxon>
    </lineage>
</organism>
<accession>A0A5S4YMT6</accession>
<reference evidence="1 2" key="1">
    <citation type="submission" date="2019-08" db="EMBL/GenBank/DDBJ databases">
        <title>Bradyrhizobium hipponensis sp. nov., a rhizobium isolated from a Lupinus angustifolius root nodule in Tunisia.</title>
        <authorList>
            <person name="Off K."/>
            <person name="Rejili M."/>
            <person name="Mars M."/>
            <person name="Brachmann A."/>
            <person name="Marin M."/>
        </authorList>
    </citation>
    <scope>NUCLEOTIDE SEQUENCE [LARGE SCALE GENOMIC DNA]</scope>
    <source>
        <strain evidence="2">aSej3</strain>
    </source>
</reference>
<dbReference type="AlphaFoldDB" id="A0A5S4YMT6"/>
<dbReference type="Proteomes" id="UP000324797">
    <property type="component" value="Unassembled WGS sequence"/>
</dbReference>
<gene>
    <name evidence="1" type="ORF">FXV83_16010</name>
</gene>
<evidence type="ECO:0000313" key="2">
    <source>
        <dbReference type="Proteomes" id="UP000324797"/>
    </source>
</evidence>
<dbReference type="RefSeq" id="WP_148740372.1">
    <property type="nucleotide sequence ID" value="NZ_VSTH01000051.1"/>
</dbReference>
<protein>
    <submittedName>
        <fullName evidence="1">Uncharacterized protein</fullName>
    </submittedName>
</protein>
<comment type="caution">
    <text evidence="1">The sequence shown here is derived from an EMBL/GenBank/DDBJ whole genome shotgun (WGS) entry which is preliminary data.</text>
</comment>
<keyword evidence="2" id="KW-1185">Reference proteome</keyword>
<evidence type="ECO:0000313" key="1">
    <source>
        <dbReference type="EMBL" id="TYO65438.1"/>
    </source>
</evidence>
<name>A0A5S4YMT6_9BRAD</name>
<dbReference type="EMBL" id="VSTH01000051">
    <property type="protein sequence ID" value="TYO65438.1"/>
    <property type="molecule type" value="Genomic_DNA"/>
</dbReference>